<comment type="caution">
    <text evidence="1">The sequence shown here is derived from an EMBL/GenBank/DDBJ whole genome shotgun (WGS) entry which is preliminary data.</text>
</comment>
<feature type="non-terminal residue" evidence="1">
    <location>
        <position position="112"/>
    </location>
</feature>
<evidence type="ECO:0000313" key="2">
    <source>
        <dbReference type="Proteomes" id="UP000789920"/>
    </source>
</evidence>
<keyword evidence="2" id="KW-1185">Reference proteome</keyword>
<reference evidence="1" key="1">
    <citation type="submission" date="2021-06" db="EMBL/GenBank/DDBJ databases">
        <authorList>
            <person name="Kallberg Y."/>
            <person name="Tangrot J."/>
            <person name="Rosling A."/>
        </authorList>
    </citation>
    <scope>NUCLEOTIDE SEQUENCE</scope>
    <source>
        <strain evidence="1">MA461A</strain>
    </source>
</reference>
<protein>
    <submittedName>
        <fullName evidence="1">30026_t:CDS:1</fullName>
    </submittedName>
</protein>
<accession>A0ACA9SGT2</accession>
<feature type="non-terminal residue" evidence="1">
    <location>
        <position position="1"/>
    </location>
</feature>
<sequence>KNLDVGDTEPRNKERINYLLEGQIHGEIARQCMEEYKKITAESFSNENRVKEREKRVKNKKIWQYTFINIQVGKSFNQNIGDEEEKVLSQYEDKLAKTVESLTRRPVKFETR</sequence>
<proteinExistence type="predicted"/>
<dbReference type="EMBL" id="CAJVQC010119754">
    <property type="protein sequence ID" value="CAG8838165.1"/>
    <property type="molecule type" value="Genomic_DNA"/>
</dbReference>
<name>A0ACA9SGT2_9GLOM</name>
<organism evidence="1 2">
    <name type="scientific">Racocetra persica</name>
    <dbReference type="NCBI Taxonomy" id="160502"/>
    <lineage>
        <taxon>Eukaryota</taxon>
        <taxon>Fungi</taxon>
        <taxon>Fungi incertae sedis</taxon>
        <taxon>Mucoromycota</taxon>
        <taxon>Glomeromycotina</taxon>
        <taxon>Glomeromycetes</taxon>
        <taxon>Diversisporales</taxon>
        <taxon>Gigasporaceae</taxon>
        <taxon>Racocetra</taxon>
    </lineage>
</organism>
<dbReference type="Proteomes" id="UP000789920">
    <property type="component" value="Unassembled WGS sequence"/>
</dbReference>
<evidence type="ECO:0000313" key="1">
    <source>
        <dbReference type="EMBL" id="CAG8838165.1"/>
    </source>
</evidence>
<gene>
    <name evidence="1" type="ORF">RPERSI_LOCUS30570</name>
</gene>